<keyword evidence="5 6" id="KW-0472">Membrane</keyword>
<dbReference type="GO" id="GO:0005886">
    <property type="term" value="C:plasma membrane"/>
    <property type="evidence" value="ECO:0007669"/>
    <property type="project" value="UniProtKB-SubCell"/>
</dbReference>
<feature type="transmembrane region" description="Helical" evidence="6">
    <location>
        <begin position="197"/>
        <end position="219"/>
    </location>
</feature>
<feature type="transmembrane region" description="Helical" evidence="6">
    <location>
        <begin position="514"/>
        <end position="533"/>
    </location>
</feature>
<protein>
    <submittedName>
        <fullName evidence="7">Putative copper resistance protein D</fullName>
    </submittedName>
</protein>
<evidence type="ECO:0000256" key="6">
    <source>
        <dbReference type="SAM" id="Phobius"/>
    </source>
</evidence>
<keyword evidence="4 6" id="KW-1133">Transmembrane helix</keyword>
<dbReference type="InterPro" id="IPR019108">
    <property type="entry name" value="Caa3_assmbl_CtaG-rel"/>
</dbReference>
<feature type="transmembrane region" description="Helical" evidence="6">
    <location>
        <begin position="240"/>
        <end position="263"/>
    </location>
</feature>
<evidence type="ECO:0000256" key="2">
    <source>
        <dbReference type="ARBA" id="ARBA00022475"/>
    </source>
</evidence>
<evidence type="ECO:0000256" key="3">
    <source>
        <dbReference type="ARBA" id="ARBA00022692"/>
    </source>
</evidence>
<evidence type="ECO:0000313" key="8">
    <source>
        <dbReference type="Proteomes" id="UP000580474"/>
    </source>
</evidence>
<feature type="transmembrane region" description="Helical" evidence="6">
    <location>
        <begin position="169"/>
        <end position="191"/>
    </location>
</feature>
<reference evidence="7 8" key="1">
    <citation type="submission" date="2020-08" db="EMBL/GenBank/DDBJ databases">
        <title>Sequencing the genomes of 1000 actinobacteria strains.</title>
        <authorList>
            <person name="Klenk H.-P."/>
        </authorList>
    </citation>
    <scope>NUCLEOTIDE SEQUENCE [LARGE SCALE GENOMIC DNA]</scope>
    <source>
        <strain evidence="7 8">DSM 45582</strain>
    </source>
</reference>
<dbReference type="GO" id="GO:0006825">
    <property type="term" value="P:copper ion transport"/>
    <property type="evidence" value="ECO:0007669"/>
    <property type="project" value="InterPro"/>
</dbReference>
<feature type="transmembrane region" description="Helical" evidence="6">
    <location>
        <begin position="298"/>
        <end position="320"/>
    </location>
</feature>
<organism evidence="7 8">
    <name type="scientific">Saccharopolyspora gloriosae</name>
    <dbReference type="NCBI Taxonomy" id="455344"/>
    <lineage>
        <taxon>Bacteria</taxon>
        <taxon>Bacillati</taxon>
        <taxon>Actinomycetota</taxon>
        <taxon>Actinomycetes</taxon>
        <taxon>Pseudonocardiales</taxon>
        <taxon>Pseudonocardiaceae</taxon>
        <taxon>Saccharopolyspora</taxon>
    </lineage>
</organism>
<dbReference type="AlphaFoldDB" id="A0A840ND64"/>
<keyword evidence="8" id="KW-1185">Reference proteome</keyword>
<dbReference type="Pfam" id="PF09678">
    <property type="entry name" value="Caa3_CtaG"/>
    <property type="match status" value="1"/>
</dbReference>
<feature type="transmembrane region" description="Helical" evidence="6">
    <location>
        <begin position="360"/>
        <end position="380"/>
    </location>
</feature>
<feature type="transmembrane region" description="Helical" evidence="6">
    <location>
        <begin position="53"/>
        <end position="78"/>
    </location>
</feature>
<evidence type="ECO:0000256" key="1">
    <source>
        <dbReference type="ARBA" id="ARBA00004651"/>
    </source>
</evidence>
<feature type="transmembrane region" description="Helical" evidence="6">
    <location>
        <begin position="426"/>
        <end position="446"/>
    </location>
</feature>
<comment type="caution">
    <text evidence="7">The sequence shown here is derived from an EMBL/GenBank/DDBJ whole genome shotgun (WGS) entry which is preliminary data.</text>
</comment>
<gene>
    <name evidence="7" type="ORF">BJ969_000250</name>
</gene>
<feature type="transmembrane region" description="Helical" evidence="6">
    <location>
        <begin position="90"/>
        <end position="112"/>
    </location>
</feature>
<feature type="transmembrane region" description="Helical" evidence="6">
    <location>
        <begin position="12"/>
        <end position="33"/>
    </location>
</feature>
<name>A0A840ND64_9PSEU</name>
<dbReference type="Proteomes" id="UP000580474">
    <property type="component" value="Unassembled WGS sequence"/>
</dbReference>
<dbReference type="EMBL" id="JACHIV010000001">
    <property type="protein sequence ID" value="MBB5067162.1"/>
    <property type="molecule type" value="Genomic_DNA"/>
</dbReference>
<keyword evidence="2" id="KW-1003">Cell membrane</keyword>
<keyword evidence="3 6" id="KW-0812">Transmembrane</keyword>
<dbReference type="PANTHER" id="PTHR34820">
    <property type="entry name" value="INNER MEMBRANE PROTEIN YEBZ"/>
    <property type="match status" value="1"/>
</dbReference>
<sequence length="646" mass="67880">MPEPSSQRPQPGPWVAGLSIAVLVTAAVVAIVGDGAHTPLGLSDPGTAVRFGTGLVRLVADGAAAICLGALVFAALFTSPRESGGIAPDGFAAVRAGGSAAWVWAAAAAAMVPFEMADATGQPLSRVLAPEAFTGLLGALYEPKAWLITLLVAVFVATSARMTLRWRPTLGLAVLAAFGLLPPAVVGHSASNGGHDFATNAIVLHVVAAALWLGVLVAVTAHLRRGGAHQERVLARYRALAGVCWVVLAASGLVDALVLMPLGDLGRTVFGTLVLAKVVLLLVLGGSGAWLRRRATAPAALLGAELVIMLVSVGVSMGMAHTPPPNLLDRTASTSEVVLGYDLPGPPSLLGFLTTWRFDLILGTAVVVLAALYLAGVRRLRRRGDAWPAGRTAAWLCGCATVLVATSSGLGVYSSGVFSVHMLVHMVLNMLAPVLLVLGGPITLALRALPPAGKGNPYGAREVLLTAVHSPPARFLAHPAIATVLFVSSFYALYFTPLFESAMSEHWAHELMNVHFVLIGYLYYWTVIGVDPAPKPLPHLARLGMVFAVMPFHAFFGVIVMSMDAVIAENFYRTLDLPWAQDLLADQFLGGGIAWAAGEAPLVVVLIALLTQWYRHDMRAARRADRSGDEELAAYNTMLAKLADRR</sequence>
<feature type="transmembrane region" description="Helical" evidence="6">
    <location>
        <begin position="132"/>
        <end position="157"/>
    </location>
</feature>
<feature type="transmembrane region" description="Helical" evidence="6">
    <location>
        <begin position="475"/>
        <end position="494"/>
    </location>
</feature>
<accession>A0A840ND64</accession>
<proteinExistence type="predicted"/>
<evidence type="ECO:0000256" key="4">
    <source>
        <dbReference type="ARBA" id="ARBA00022989"/>
    </source>
</evidence>
<feature type="transmembrane region" description="Helical" evidence="6">
    <location>
        <begin position="269"/>
        <end position="291"/>
    </location>
</feature>
<feature type="transmembrane region" description="Helical" evidence="6">
    <location>
        <begin position="392"/>
        <end position="414"/>
    </location>
</feature>
<feature type="transmembrane region" description="Helical" evidence="6">
    <location>
        <begin position="545"/>
        <end position="568"/>
    </location>
</feature>
<dbReference type="RefSeq" id="WP_184476501.1">
    <property type="nucleotide sequence ID" value="NZ_JACHIV010000001.1"/>
</dbReference>
<dbReference type="PANTHER" id="PTHR34820:SF4">
    <property type="entry name" value="INNER MEMBRANE PROTEIN YEBZ"/>
    <property type="match status" value="1"/>
</dbReference>
<evidence type="ECO:0000256" key="5">
    <source>
        <dbReference type="ARBA" id="ARBA00023136"/>
    </source>
</evidence>
<comment type="subcellular location">
    <subcellularLocation>
        <location evidence="1">Cell membrane</location>
        <topology evidence="1">Multi-pass membrane protein</topology>
    </subcellularLocation>
</comment>
<evidence type="ECO:0000313" key="7">
    <source>
        <dbReference type="EMBL" id="MBB5067162.1"/>
    </source>
</evidence>
<dbReference type="InterPro" id="IPR032694">
    <property type="entry name" value="CopC/D"/>
</dbReference>
<feature type="transmembrane region" description="Helical" evidence="6">
    <location>
        <begin position="588"/>
        <end position="614"/>
    </location>
</feature>